<protein>
    <recommendedName>
        <fullName evidence="3">histidine kinase</fullName>
        <ecNumber evidence="3">2.7.13.3</ecNumber>
    </recommendedName>
</protein>
<proteinExistence type="predicted"/>
<keyword evidence="10" id="KW-0067">ATP-binding</keyword>
<keyword evidence="11 14" id="KW-1133">Transmembrane helix</keyword>
<name>A0AAV5NLA1_9VIBR</name>
<evidence type="ECO:0000256" key="10">
    <source>
        <dbReference type="ARBA" id="ARBA00022840"/>
    </source>
</evidence>
<evidence type="ECO:0000256" key="4">
    <source>
        <dbReference type="ARBA" id="ARBA00022475"/>
    </source>
</evidence>
<evidence type="ECO:0000313" key="17">
    <source>
        <dbReference type="Proteomes" id="UP001156690"/>
    </source>
</evidence>
<dbReference type="CDD" id="cd00082">
    <property type="entry name" value="HisKA"/>
    <property type="match status" value="1"/>
</dbReference>
<keyword evidence="6" id="KW-0808">Transferase</keyword>
<dbReference type="Proteomes" id="UP001156690">
    <property type="component" value="Unassembled WGS sequence"/>
</dbReference>
<dbReference type="InterPro" id="IPR050398">
    <property type="entry name" value="HssS/ArlS-like"/>
</dbReference>
<keyword evidence="13 14" id="KW-0472">Membrane</keyword>
<dbReference type="PROSITE" id="PS50109">
    <property type="entry name" value="HIS_KIN"/>
    <property type="match status" value="1"/>
</dbReference>
<dbReference type="Gene3D" id="1.10.287.130">
    <property type="match status" value="1"/>
</dbReference>
<comment type="caution">
    <text evidence="16">The sequence shown here is derived from an EMBL/GenBank/DDBJ whole genome shotgun (WGS) entry which is preliminary data.</text>
</comment>
<evidence type="ECO:0000256" key="8">
    <source>
        <dbReference type="ARBA" id="ARBA00022741"/>
    </source>
</evidence>
<dbReference type="PANTHER" id="PTHR45528">
    <property type="entry name" value="SENSOR HISTIDINE KINASE CPXA"/>
    <property type="match status" value="1"/>
</dbReference>
<reference evidence="17" key="1">
    <citation type="journal article" date="2019" name="Int. J. Syst. Evol. Microbiol.">
        <title>The Global Catalogue of Microorganisms (GCM) 10K type strain sequencing project: providing services to taxonomists for standard genome sequencing and annotation.</title>
        <authorList>
            <consortium name="The Broad Institute Genomics Platform"/>
            <consortium name="The Broad Institute Genome Sequencing Center for Infectious Disease"/>
            <person name="Wu L."/>
            <person name="Ma J."/>
        </authorList>
    </citation>
    <scope>NUCLEOTIDE SEQUENCE [LARGE SCALE GENOMIC DNA]</scope>
    <source>
        <strain evidence="17">NBRC 15640</strain>
    </source>
</reference>
<evidence type="ECO:0000256" key="2">
    <source>
        <dbReference type="ARBA" id="ARBA00004651"/>
    </source>
</evidence>
<dbReference type="Gene3D" id="3.30.565.10">
    <property type="entry name" value="Histidine kinase-like ATPase, C-terminal domain"/>
    <property type="match status" value="1"/>
</dbReference>
<dbReference type="PANTHER" id="PTHR45528:SF1">
    <property type="entry name" value="SENSOR HISTIDINE KINASE CPXA"/>
    <property type="match status" value="1"/>
</dbReference>
<evidence type="ECO:0000256" key="11">
    <source>
        <dbReference type="ARBA" id="ARBA00022989"/>
    </source>
</evidence>
<dbReference type="InterPro" id="IPR036097">
    <property type="entry name" value="HisK_dim/P_sf"/>
</dbReference>
<dbReference type="EMBL" id="BSNX01000005">
    <property type="protein sequence ID" value="GLQ71323.1"/>
    <property type="molecule type" value="Genomic_DNA"/>
</dbReference>
<dbReference type="SUPFAM" id="SSF47384">
    <property type="entry name" value="Homodimeric domain of signal transducing histidine kinase"/>
    <property type="match status" value="1"/>
</dbReference>
<keyword evidence="8" id="KW-0547">Nucleotide-binding</keyword>
<evidence type="ECO:0000256" key="14">
    <source>
        <dbReference type="SAM" id="Phobius"/>
    </source>
</evidence>
<evidence type="ECO:0000256" key="13">
    <source>
        <dbReference type="ARBA" id="ARBA00023136"/>
    </source>
</evidence>
<keyword evidence="9 16" id="KW-0418">Kinase</keyword>
<keyword evidence="12" id="KW-0902">Two-component regulatory system</keyword>
<evidence type="ECO:0000256" key="3">
    <source>
        <dbReference type="ARBA" id="ARBA00012438"/>
    </source>
</evidence>
<dbReference type="GO" id="GO:0005524">
    <property type="term" value="F:ATP binding"/>
    <property type="evidence" value="ECO:0007669"/>
    <property type="project" value="UniProtKB-KW"/>
</dbReference>
<keyword evidence="5" id="KW-0597">Phosphoprotein</keyword>
<dbReference type="InterPro" id="IPR003661">
    <property type="entry name" value="HisK_dim/P_dom"/>
</dbReference>
<comment type="catalytic activity">
    <reaction evidence="1">
        <text>ATP + protein L-histidine = ADP + protein N-phospho-L-histidine.</text>
        <dbReference type="EC" id="2.7.13.3"/>
    </reaction>
</comment>
<dbReference type="InterPro" id="IPR036890">
    <property type="entry name" value="HATPase_C_sf"/>
</dbReference>
<evidence type="ECO:0000256" key="5">
    <source>
        <dbReference type="ARBA" id="ARBA00022553"/>
    </source>
</evidence>
<dbReference type="Pfam" id="PF02518">
    <property type="entry name" value="HATPase_c"/>
    <property type="match status" value="1"/>
</dbReference>
<dbReference type="AlphaFoldDB" id="A0AAV5NLA1"/>
<dbReference type="GO" id="GO:0005886">
    <property type="term" value="C:plasma membrane"/>
    <property type="evidence" value="ECO:0007669"/>
    <property type="project" value="UniProtKB-SubCell"/>
</dbReference>
<evidence type="ECO:0000256" key="12">
    <source>
        <dbReference type="ARBA" id="ARBA00023012"/>
    </source>
</evidence>
<evidence type="ECO:0000259" key="15">
    <source>
        <dbReference type="PROSITE" id="PS50109"/>
    </source>
</evidence>
<feature type="domain" description="Histidine kinase" evidence="15">
    <location>
        <begin position="266"/>
        <end position="466"/>
    </location>
</feature>
<evidence type="ECO:0000313" key="16">
    <source>
        <dbReference type="EMBL" id="GLQ71323.1"/>
    </source>
</evidence>
<dbReference type="EC" id="2.7.13.3" evidence="3"/>
<sequence length="481" mass="54906">MTRSFKKRLFLLSLIWSLVSIPLLTYHFHITWQGSEQRARQFLHKDLANHMRDDNPLMEGNDYSPKALKSIFHTLMMLGPDFEIYFLDKNGKITTTALDSNVEIATHVNLTPIHQFLANDTLPILGDDPRDMGRQKVFSVSAIESPNGVEGYLYVVIGRQSSDIARVNRYMMQYSPILIGGIALILLFTVLIYRLIQKDLLAPSQQLIRQIEHSAKEHFRVEPNLSVPVTELLPLSRQFGYLLDHIQWQFLRLRQQEHSRREYLMRLSHDLKTPLANIQGYLETWLLNGKQNVELVSTAHSNALRLHDQLQEQFDAAKKELIEPEIQNEIIDIVEFINELKARFEIGLEKKSLDIFCTISVNAQVNADRKLLVRLLDNLMENAIRHSPEKATIQLFVKPHCGVNSQINVKDISIVIINTVDPAIRGGELGMGLKTVNAILTLHQSKLEISEQPGLFIAKFRLSAQPYSNAPLLANASNEQS</sequence>
<dbReference type="GO" id="GO:0000155">
    <property type="term" value="F:phosphorelay sensor kinase activity"/>
    <property type="evidence" value="ECO:0007669"/>
    <property type="project" value="InterPro"/>
</dbReference>
<organism evidence="16 17">
    <name type="scientific">Vibrio penaeicida</name>
    <dbReference type="NCBI Taxonomy" id="104609"/>
    <lineage>
        <taxon>Bacteria</taxon>
        <taxon>Pseudomonadati</taxon>
        <taxon>Pseudomonadota</taxon>
        <taxon>Gammaproteobacteria</taxon>
        <taxon>Vibrionales</taxon>
        <taxon>Vibrionaceae</taxon>
        <taxon>Vibrio</taxon>
    </lineage>
</organism>
<dbReference type="SMART" id="SM00388">
    <property type="entry name" value="HisKA"/>
    <property type="match status" value="1"/>
</dbReference>
<dbReference type="SUPFAM" id="SSF55874">
    <property type="entry name" value="ATPase domain of HSP90 chaperone/DNA topoisomerase II/histidine kinase"/>
    <property type="match status" value="1"/>
</dbReference>
<keyword evidence="4" id="KW-1003">Cell membrane</keyword>
<evidence type="ECO:0000256" key="1">
    <source>
        <dbReference type="ARBA" id="ARBA00000085"/>
    </source>
</evidence>
<dbReference type="Pfam" id="PF00512">
    <property type="entry name" value="HisKA"/>
    <property type="match status" value="1"/>
</dbReference>
<dbReference type="InterPro" id="IPR003594">
    <property type="entry name" value="HATPase_dom"/>
</dbReference>
<comment type="subcellular location">
    <subcellularLocation>
        <location evidence="2">Cell membrane</location>
        <topology evidence="2">Multi-pass membrane protein</topology>
    </subcellularLocation>
</comment>
<dbReference type="RefSeq" id="WP_126607823.1">
    <property type="nucleotide sequence ID" value="NZ_AP025144.1"/>
</dbReference>
<gene>
    <name evidence="16" type="ORF">GCM10007932_06830</name>
</gene>
<keyword evidence="17" id="KW-1185">Reference proteome</keyword>
<evidence type="ECO:0000256" key="9">
    <source>
        <dbReference type="ARBA" id="ARBA00022777"/>
    </source>
</evidence>
<keyword evidence="7 14" id="KW-0812">Transmembrane</keyword>
<evidence type="ECO:0000256" key="6">
    <source>
        <dbReference type="ARBA" id="ARBA00022679"/>
    </source>
</evidence>
<accession>A0AAV5NLA1</accession>
<dbReference type="SMART" id="SM00387">
    <property type="entry name" value="HATPase_c"/>
    <property type="match status" value="1"/>
</dbReference>
<evidence type="ECO:0000256" key="7">
    <source>
        <dbReference type="ARBA" id="ARBA00022692"/>
    </source>
</evidence>
<dbReference type="InterPro" id="IPR005467">
    <property type="entry name" value="His_kinase_dom"/>
</dbReference>
<feature type="transmembrane region" description="Helical" evidence="14">
    <location>
        <begin position="174"/>
        <end position="196"/>
    </location>
</feature>